<keyword evidence="3" id="KW-1185">Reference proteome</keyword>
<dbReference type="Proteomes" id="UP000582182">
    <property type="component" value="Unassembled WGS sequence"/>
</dbReference>
<reference evidence="2 3" key="1">
    <citation type="submission" date="2019-09" db="EMBL/GenBank/DDBJ databases">
        <title>Bird 10,000 Genomes (B10K) Project - Family phase.</title>
        <authorList>
            <person name="Zhang G."/>
        </authorList>
    </citation>
    <scope>NUCLEOTIDE SEQUENCE [LARGE SCALE GENOMIC DNA]</scope>
    <source>
        <strain evidence="2">B10K-DU-029-46</strain>
    </source>
</reference>
<dbReference type="AlphaFoldDB" id="A0A7L3L540"/>
<dbReference type="OrthoDB" id="425082at2759"/>
<evidence type="ECO:0000256" key="1">
    <source>
        <dbReference type="SAM" id="MobiDB-lite"/>
    </source>
</evidence>
<evidence type="ECO:0000313" key="2">
    <source>
        <dbReference type="EMBL" id="NXU48892.1"/>
    </source>
</evidence>
<accession>A0A7L3L540</accession>
<protein>
    <submittedName>
        <fullName evidence="2">CC189 protein</fullName>
    </submittedName>
</protein>
<evidence type="ECO:0000313" key="3">
    <source>
        <dbReference type="Proteomes" id="UP000582182"/>
    </source>
</evidence>
<proteinExistence type="predicted"/>
<dbReference type="Pfam" id="PF14769">
    <property type="entry name" value="CLAMP"/>
    <property type="match status" value="1"/>
</dbReference>
<dbReference type="PANTHER" id="PTHR28457">
    <property type="entry name" value="COILED-COIL DOMAIN-CONTAINING PROTEIN 189"/>
    <property type="match status" value="1"/>
</dbReference>
<feature type="non-terminal residue" evidence="2">
    <location>
        <position position="1"/>
    </location>
</feature>
<feature type="region of interest" description="Disordered" evidence="1">
    <location>
        <begin position="79"/>
        <end position="104"/>
    </location>
</feature>
<dbReference type="EMBL" id="VZTY01005245">
    <property type="protein sequence ID" value="NXU48892.1"/>
    <property type="molecule type" value="Genomic_DNA"/>
</dbReference>
<name>A0A7L3L540_9CHAR</name>
<dbReference type="PANTHER" id="PTHR28457:SF1">
    <property type="entry name" value="CILIA- AND FLAGELLA-ASSOCIATED PROTEIN 119"/>
    <property type="match status" value="1"/>
</dbReference>
<comment type="caution">
    <text evidence="2">The sequence shown here is derived from an EMBL/GenBank/DDBJ whole genome shotgun (WGS) entry which is preliminary data.</text>
</comment>
<organism evidence="2 3">
    <name type="scientific">Turnix velox</name>
    <name type="common">Little buttonquail</name>
    <dbReference type="NCBI Taxonomy" id="2529409"/>
    <lineage>
        <taxon>Eukaryota</taxon>
        <taxon>Metazoa</taxon>
        <taxon>Chordata</taxon>
        <taxon>Craniata</taxon>
        <taxon>Vertebrata</taxon>
        <taxon>Euteleostomi</taxon>
        <taxon>Archelosauria</taxon>
        <taxon>Archosauria</taxon>
        <taxon>Dinosauria</taxon>
        <taxon>Saurischia</taxon>
        <taxon>Theropoda</taxon>
        <taxon>Coelurosauria</taxon>
        <taxon>Aves</taxon>
        <taxon>Neognathae</taxon>
        <taxon>Neoaves</taxon>
        <taxon>Charadriiformes</taxon>
        <taxon>Turnicidae</taxon>
        <taxon>Turnix</taxon>
    </lineage>
</organism>
<gene>
    <name evidence="2" type="primary">Ccdc189</name>
    <name evidence="2" type="ORF">TURVEL_R00359</name>
</gene>
<sequence length="104" mass="11376">STSETPLPDMEECYTYFSELLLLHAVPGSTASLPVFGLSQVTRIAAHVLDTIFRHFKLYAYVLTPQVCLDLSLVYVGGPEDDQEGEAPTTCPQEEEGETPGNLN</sequence>
<feature type="non-terminal residue" evidence="2">
    <location>
        <position position="104"/>
    </location>
</feature>
<dbReference type="InterPro" id="IPR032727">
    <property type="entry name" value="CLAMP"/>
</dbReference>